<dbReference type="CDD" id="cd01851">
    <property type="entry name" value="GBP"/>
    <property type="match status" value="1"/>
</dbReference>
<dbReference type="EMBL" id="CAJPEX010002374">
    <property type="protein sequence ID" value="CAG0920901.1"/>
    <property type="molecule type" value="Genomic_DNA"/>
</dbReference>
<dbReference type="SUPFAM" id="SSF52540">
    <property type="entry name" value="P-loop containing nucleoside triphosphate hydrolases"/>
    <property type="match status" value="1"/>
</dbReference>
<reference evidence="5" key="1">
    <citation type="submission" date="2020-11" db="EMBL/GenBank/DDBJ databases">
        <authorList>
            <person name="Tran Van P."/>
        </authorList>
    </citation>
    <scope>NUCLEOTIDE SEQUENCE</scope>
</reference>
<dbReference type="InterPro" id="IPR027417">
    <property type="entry name" value="P-loop_NTPase"/>
</dbReference>
<dbReference type="FunFam" id="3.40.50.300:FF:004169">
    <property type="entry name" value="Atlastin 3"/>
    <property type="match status" value="1"/>
</dbReference>
<dbReference type="Proteomes" id="UP000678499">
    <property type="component" value="Unassembled WGS sequence"/>
</dbReference>
<organism evidence="5">
    <name type="scientific">Notodromas monacha</name>
    <dbReference type="NCBI Taxonomy" id="399045"/>
    <lineage>
        <taxon>Eukaryota</taxon>
        <taxon>Metazoa</taxon>
        <taxon>Ecdysozoa</taxon>
        <taxon>Arthropoda</taxon>
        <taxon>Crustacea</taxon>
        <taxon>Oligostraca</taxon>
        <taxon>Ostracoda</taxon>
        <taxon>Podocopa</taxon>
        <taxon>Podocopida</taxon>
        <taxon>Cypridocopina</taxon>
        <taxon>Cypridoidea</taxon>
        <taxon>Cyprididae</taxon>
        <taxon>Notodromas</taxon>
    </lineage>
</organism>
<gene>
    <name evidence="5" type="ORF">NMOB1V02_LOCUS8406</name>
</gene>
<keyword evidence="1" id="KW-0547">Nucleotide-binding</keyword>
<dbReference type="InterPro" id="IPR030386">
    <property type="entry name" value="G_GB1_RHD3_dom"/>
</dbReference>
<dbReference type="Gene3D" id="3.40.50.300">
    <property type="entry name" value="P-loop containing nucleotide triphosphate hydrolases"/>
    <property type="match status" value="1"/>
</dbReference>
<evidence type="ECO:0000259" key="4">
    <source>
        <dbReference type="PROSITE" id="PS51715"/>
    </source>
</evidence>
<keyword evidence="2" id="KW-0342">GTP-binding</keyword>
<name>A0A7R9BVI3_9CRUS</name>
<dbReference type="AlphaFoldDB" id="A0A7R9BVI3"/>
<dbReference type="InterPro" id="IPR015894">
    <property type="entry name" value="Guanylate-bd_N"/>
</dbReference>
<evidence type="ECO:0000313" key="6">
    <source>
        <dbReference type="Proteomes" id="UP000678499"/>
    </source>
</evidence>
<evidence type="ECO:0000256" key="1">
    <source>
        <dbReference type="ARBA" id="ARBA00022741"/>
    </source>
</evidence>
<dbReference type="PANTHER" id="PTHR10751">
    <property type="entry name" value="GUANYLATE BINDING PROTEIN"/>
    <property type="match status" value="1"/>
</dbReference>
<dbReference type="OrthoDB" id="7788754at2759"/>
<feature type="domain" description="GB1/RHD3-type G" evidence="4">
    <location>
        <begin position="40"/>
        <end position="285"/>
    </location>
</feature>
<dbReference type="EMBL" id="OA884411">
    <property type="protein sequence ID" value="CAD7280749.1"/>
    <property type="molecule type" value="Genomic_DNA"/>
</dbReference>
<dbReference type="Pfam" id="PF02263">
    <property type="entry name" value="GBP"/>
    <property type="match status" value="1"/>
</dbReference>
<protein>
    <recommendedName>
        <fullName evidence="4">GB1/RHD3-type G domain-containing protein</fullName>
    </recommendedName>
</protein>
<evidence type="ECO:0000256" key="2">
    <source>
        <dbReference type="ARBA" id="ARBA00023134"/>
    </source>
</evidence>
<dbReference type="PROSITE" id="PS51715">
    <property type="entry name" value="G_GB1_RHD3"/>
    <property type="match status" value="1"/>
</dbReference>
<sequence length="319" mass="35973">MADDVPHGRPITIVKPTEDHQFELDEEALASVLNDPAIKDKHVVVLSVAGAFRKGKSFLLDFFLRYLRNQGSEDWLGARDQPLTGFSWRGGMDRDTTGILLWSEVFTLNMASGEEVAVLLLDTQGAFDSDSTVKDCATVFALSTMLSSVLIYNLSQNIQEDDLQHLQLFTEYGRLALDESGRTPFQKLCFLIRDWSFPYESAYGIDGGRQVLEKRLQVSERQHPELQQLRKHIRSCFADLSCFLLPHPGLRVATDPKFDGKLADIEDLFTKFIGELIPSFLAPDKLVIKEIGGQKVTCRDLVQYFKSYVEIYKGGSLPE</sequence>
<proteinExistence type="inferred from homology"/>
<comment type="similarity">
    <text evidence="3">Belongs to the TRAFAC class dynamin-like GTPase superfamily. GB1/RHD3 GTPase family.</text>
</comment>
<dbReference type="GO" id="GO:0005525">
    <property type="term" value="F:GTP binding"/>
    <property type="evidence" value="ECO:0007669"/>
    <property type="project" value="UniProtKB-KW"/>
</dbReference>
<accession>A0A7R9BVI3</accession>
<evidence type="ECO:0000313" key="5">
    <source>
        <dbReference type="EMBL" id="CAD7280749.1"/>
    </source>
</evidence>
<feature type="non-terminal residue" evidence="5">
    <location>
        <position position="1"/>
    </location>
</feature>
<evidence type="ECO:0000256" key="3">
    <source>
        <dbReference type="PROSITE-ProRule" id="PRU01052"/>
    </source>
</evidence>
<dbReference type="GO" id="GO:0003924">
    <property type="term" value="F:GTPase activity"/>
    <property type="evidence" value="ECO:0007669"/>
    <property type="project" value="InterPro"/>
</dbReference>
<keyword evidence="6" id="KW-1185">Reference proteome</keyword>